<dbReference type="Proteomes" id="UP000054538">
    <property type="component" value="Unassembled WGS sequence"/>
</dbReference>
<feature type="compositionally biased region" description="Polar residues" evidence="1">
    <location>
        <begin position="51"/>
        <end position="64"/>
    </location>
</feature>
<feature type="region of interest" description="Disordered" evidence="1">
    <location>
        <begin position="39"/>
        <end position="69"/>
    </location>
</feature>
<evidence type="ECO:0000313" key="3">
    <source>
        <dbReference type="Proteomes" id="UP000054538"/>
    </source>
</evidence>
<gene>
    <name evidence="2" type="ORF">PAXRUDRAFT_17152</name>
</gene>
<proteinExistence type="predicted"/>
<protein>
    <submittedName>
        <fullName evidence="2">Uncharacterized protein</fullName>
    </submittedName>
</protein>
<dbReference type="AlphaFoldDB" id="A0A0D0DBI5"/>
<keyword evidence="3" id="KW-1185">Reference proteome</keyword>
<reference evidence="3" key="2">
    <citation type="submission" date="2015-01" db="EMBL/GenBank/DDBJ databases">
        <title>Evolutionary Origins and Diversification of the Mycorrhizal Mutualists.</title>
        <authorList>
            <consortium name="DOE Joint Genome Institute"/>
            <consortium name="Mycorrhizal Genomics Consortium"/>
            <person name="Kohler A."/>
            <person name="Kuo A."/>
            <person name="Nagy L.G."/>
            <person name="Floudas D."/>
            <person name="Copeland A."/>
            <person name="Barry K.W."/>
            <person name="Cichocki N."/>
            <person name="Veneault-Fourrey C."/>
            <person name="LaButti K."/>
            <person name="Lindquist E.A."/>
            <person name="Lipzen A."/>
            <person name="Lundell T."/>
            <person name="Morin E."/>
            <person name="Murat C."/>
            <person name="Riley R."/>
            <person name="Ohm R."/>
            <person name="Sun H."/>
            <person name="Tunlid A."/>
            <person name="Henrissat B."/>
            <person name="Grigoriev I.V."/>
            <person name="Hibbett D.S."/>
            <person name="Martin F."/>
        </authorList>
    </citation>
    <scope>NUCLEOTIDE SEQUENCE [LARGE SCALE GENOMIC DNA]</scope>
    <source>
        <strain evidence="3">Ve08.2h10</strain>
    </source>
</reference>
<organism evidence="2 3">
    <name type="scientific">Paxillus rubicundulus Ve08.2h10</name>
    <dbReference type="NCBI Taxonomy" id="930991"/>
    <lineage>
        <taxon>Eukaryota</taxon>
        <taxon>Fungi</taxon>
        <taxon>Dikarya</taxon>
        <taxon>Basidiomycota</taxon>
        <taxon>Agaricomycotina</taxon>
        <taxon>Agaricomycetes</taxon>
        <taxon>Agaricomycetidae</taxon>
        <taxon>Boletales</taxon>
        <taxon>Paxilineae</taxon>
        <taxon>Paxillaceae</taxon>
        <taxon>Paxillus</taxon>
    </lineage>
</organism>
<dbReference type="EMBL" id="KN826763">
    <property type="protein sequence ID" value="KIK77964.1"/>
    <property type="molecule type" value="Genomic_DNA"/>
</dbReference>
<accession>A0A0D0DBI5</accession>
<sequence>MVPPHCDLSPSLCGAQDPLSQSYSMQAADVALANLTHRQLKRKHGKKPATSIYSPGGSTTSTIGKRQHHSAYQVHRDGSFTWTRQFITPNLQVPAQGPILEDIPLPSIPDPVNNLPPDVDLDVYNQQSRKRTASSGQSLVGLAKGL</sequence>
<dbReference type="HOGENOM" id="CLU_1778080_0_0_1"/>
<feature type="region of interest" description="Disordered" evidence="1">
    <location>
        <begin position="127"/>
        <end position="146"/>
    </location>
</feature>
<name>A0A0D0DBI5_9AGAM</name>
<dbReference type="InParanoid" id="A0A0D0DBI5"/>
<evidence type="ECO:0000256" key="1">
    <source>
        <dbReference type="SAM" id="MobiDB-lite"/>
    </source>
</evidence>
<evidence type="ECO:0000313" key="2">
    <source>
        <dbReference type="EMBL" id="KIK77964.1"/>
    </source>
</evidence>
<reference evidence="2 3" key="1">
    <citation type="submission" date="2014-04" db="EMBL/GenBank/DDBJ databases">
        <authorList>
            <consortium name="DOE Joint Genome Institute"/>
            <person name="Kuo A."/>
            <person name="Kohler A."/>
            <person name="Jargeat P."/>
            <person name="Nagy L.G."/>
            <person name="Floudas D."/>
            <person name="Copeland A."/>
            <person name="Barry K.W."/>
            <person name="Cichocki N."/>
            <person name="Veneault-Fourrey C."/>
            <person name="LaButti K."/>
            <person name="Lindquist E.A."/>
            <person name="Lipzen A."/>
            <person name="Lundell T."/>
            <person name="Morin E."/>
            <person name="Murat C."/>
            <person name="Sun H."/>
            <person name="Tunlid A."/>
            <person name="Henrissat B."/>
            <person name="Grigoriev I.V."/>
            <person name="Hibbett D.S."/>
            <person name="Martin F."/>
            <person name="Nordberg H.P."/>
            <person name="Cantor M.N."/>
            <person name="Hua S.X."/>
        </authorList>
    </citation>
    <scope>NUCLEOTIDE SEQUENCE [LARGE SCALE GENOMIC DNA]</scope>
    <source>
        <strain evidence="2 3">Ve08.2h10</strain>
    </source>
</reference>